<dbReference type="OrthoDB" id="5770315at2"/>
<reference evidence="2" key="1">
    <citation type="journal article" date="2014" name="Environ. Microbiol.">
        <title>Comparative genomics of the marine bacterial genus Glaciecola reveals the high degree of genomic diversity and genomic characteristic for cold adaptation.</title>
        <authorList>
            <person name="Qin Q.L."/>
            <person name="Xie B.B."/>
            <person name="Yu Y."/>
            <person name="Shu Y.L."/>
            <person name="Rong J.C."/>
            <person name="Zhang Y.J."/>
            <person name="Zhao D.L."/>
            <person name="Chen X.L."/>
            <person name="Zhang X.Y."/>
            <person name="Chen B."/>
            <person name="Zhou B.C."/>
            <person name="Zhang Y.Z."/>
        </authorList>
    </citation>
    <scope>NUCLEOTIDE SEQUENCE [LARGE SCALE GENOMIC DNA]</scope>
    <source>
        <strain evidence="2">LMG 21857</strain>
    </source>
</reference>
<dbReference type="EMBL" id="BAER01000017">
    <property type="protein sequence ID" value="GAC31519.1"/>
    <property type="molecule type" value="Genomic_DNA"/>
</dbReference>
<dbReference type="AlphaFoldDB" id="K6YFK9"/>
<evidence type="ECO:0000313" key="1">
    <source>
        <dbReference type="EMBL" id="GAC31519.1"/>
    </source>
</evidence>
<keyword evidence="2" id="KW-1185">Reference proteome</keyword>
<evidence type="ECO:0000313" key="2">
    <source>
        <dbReference type="Proteomes" id="UP000006322"/>
    </source>
</evidence>
<organism evidence="1 2">
    <name type="scientific">Paraglaciecola polaris LMG 21857</name>
    <dbReference type="NCBI Taxonomy" id="1129793"/>
    <lineage>
        <taxon>Bacteria</taxon>
        <taxon>Pseudomonadati</taxon>
        <taxon>Pseudomonadota</taxon>
        <taxon>Gammaproteobacteria</taxon>
        <taxon>Alteromonadales</taxon>
        <taxon>Alteromonadaceae</taxon>
        <taxon>Paraglaciecola</taxon>
    </lineage>
</organism>
<dbReference type="STRING" id="1129793.GPLA_0603"/>
<dbReference type="Proteomes" id="UP000006322">
    <property type="component" value="Unassembled WGS sequence"/>
</dbReference>
<comment type="caution">
    <text evidence="1">The sequence shown here is derived from an EMBL/GenBank/DDBJ whole genome shotgun (WGS) entry which is preliminary data.</text>
</comment>
<dbReference type="RefSeq" id="WP_007103324.1">
    <property type="nucleotide sequence ID" value="NZ_BAER01000017.1"/>
</dbReference>
<sequence>MNVDKAQKRIEKRVKRGFHGYPMISIRYFGPTAELATKVEVAFIEQEAAEPMVENFSSTGDIRKDETVQTTIIKIIDRVDAKTVTLDEKITLQLK</sequence>
<proteinExistence type="predicted"/>
<accession>K6YFK9</accession>
<protein>
    <submittedName>
        <fullName evidence="1">Uncharacterized protein</fullName>
    </submittedName>
</protein>
<name>K6YFK9_9ALTE</name>
<gene>
    <name evidence="1" type="ORF">GPLA_0603</name>
</gene>